<protein>
    <submittedName>
        <fullName evidence="1">42367_t:CDS:1</fullName>
    </submittedName>
</protein>
<keyword evidence="2" id="KW-1185">Reference proteome</keyword>
<reference evidence="1 2" key="1">
    <citation type="submission" date="2021-06" db="EMBL/GenBank/DDBJ databases">
        <authorList>
            <person name="Kallberg Y."/>
            <person name="Tangrot J."/>
            <person name="Rosling A."/>
        </authorList>
    </citation>
    <scope>NUCLEOTIDE SEQUENCE [LARGE SCALE GENOMIC DNA]</scope>
    <source>
        <strain evidence="1 2">120-4 pot B 10/14</strain>
    </source>
</reference>
<dbReference type="Proteomes" id="UP000789901">
    <property type="component" value="Unassembled WGS sequence"/>
</dbReference>
<organism evidence="1 2">
    <name type="scientific">Gigaspora margarita</name>
    <dbReference type="NCBI Taxonomy" id="4874"/>
    <lineage>
        <taxon>Eukaryota</taxon>
        <taxon>Fungi</taxon>
        <taxon>Fungi incertae sedis</taxon>
        <taxon>Mucoromycota</taxon>
        <taxon>Glomeromycotina</taxon>
        <taxon>Glomeromycetes</taxon>
        <taxon>Diversisporales</taxon>
        <taxon>Gigasporaceae</taxon>
        <taxon>Gigaspora</taxon>
    </lineage>
</organism>
<gene>
    <name evidence="1" type="ORF">GMARGA_LOCUS30152</name>
</gene>
<comment type="caution">
    <text evidence="1">The sequence shown here is derived from an EMBL/GenBank/DDBJ whole genome shotgun (WGS) entry which is preliminary data.</text>
</comment>
<evidence type="ECO:0000313" key="2">
    <source>
        <dbReference type="Proteomes" id="UP000789901"/>
    </source>
</evidence>
<proteinExistence type="predicted"/>
<sequence>MTRRDKKDTTCERCGRELSTPQRLCTHLERDNPYRPRISPVHIPQNQKLLSKQNFNYSVTASDKLLPKNANNRLS</sequence>
<feature type="non-terminal residue" evidence="1">
    <location>
        <position position="75"/>
    </location>
</feature>
<evidence type="ECO:0000313" key="1">
    <source>
        <dbReference type="EMBL" id="CAG8829973.1"/>
    </source>
</evidence>
<name>A0ABN7WFS4_GIGMA</name>
<accession>A0ABN7WFS4</accession>
<dbReference type="EMBL" id="CAJVQB010041929">
    <property type="protein sequence ID" value="CAG8829973.1"/>
    <property type="molecule type" value="Genomic_DNA"/>
</dbReference>